<dbReference type="EMBL" id="JBHRSE010000002">
    <property type="protein sequence ID" value="MFC3022268.1"/>
    <property type="molecule type" value="Genomic_DNA"/>
</dbReference>
<proteinExistence type="predicted"/>
<protein>
    <submittedName>
        <fullName evidence="1">DUF1289 domain-containing protein</fullName>
    </submittedName>
</protein>
<accession>A0ABV7C623</accession>
<dbReference type="PANTHER" id="PTHR35175">
    <property type="entry name" value="DUF1289 DOMAIN-CONTAINING PROTEIN"/>
    <property type="match status" value="1"/>
</dbReference>
<comment type="caution">
    <text evidence="1">The sequence shown here is derived from an EMBL/GenBank/DDBJ whole genome shotgun (WGS) entry which is preliminary data.</text>
</comment>
<dbReference type="RefSeq" id="WP_123014382.1">
    <property type="nucleotide sequence ID" value="NZ_AP024912.1"/>
</dbReference>
<dbReference type="Proteomes" id="UP001595384">
    <property type="component" value="Unassembled WGS sequence"/>
</dbReference>
<keyword evidence="2" id="KW-1185">Reference proteome</keyword>
<evidence type="ECO:0000313" key="2">
    <source>
        <dbReference type="Proteomes" id="UP001595384"/>
    </source>
</evidence>
<organism evidence="1 2">
    <name type="scientific">Vibrio zhugei</name>
    <dbReference type="NCBI Taxonomy" id="2479546"/>
    <lineage>
        <taxon>Bacteria</taxon>
        <taxon>Pseudomonadati</taxon>
        <taxon>Pseudomonadota</taxon>
        <taxon>Gammaproteobacteria</taxon>
        <taxon>Vibrionales</taxon>
        <taxon>Vibrionaceae</taxon>
        <taxon>Vibrio</taxon>
    </lineage>
</organism>
<evidence type="ECO:0000313" key="1">
    <source>
        <dbReference type="EMBL" id="MFC3022268.1"/>
    </source>
</evidence>
<reference evidence="2" key="1">
    <citation type="journal article" date="2019" name="Int. J. Syst. Evol. Microbiol.">
        <title>The Global Catalogue of Microorganisms (GCM) 10K type strain sequencing project: providing services to taxonomists for standard genome sequencing and annotation.</title>
        <authorList>
            <consortium name="The Broad Institute Genomics Platform"/>
            <consortium name="The Broad Institute Genome Sequencing Center for Infectious Disease"/>
            <person name="Wu L."/>
            <person name="Ma J."/>
        </authorList>
    </citation>
    <scope>NUCLEOTIDE SEQUENCE [LARGE SCALE GENOMIC DNA]</scope>
    <source>
        <strain evidence="2">KCTC 62784</strain>
    </source>
</reference>
<dbReference type="PANTHER" id="PTHR35175:SF2">
    <property type="entry name" value="DUF1289 DOMAIN-CONTAINING PROTEIN"/>
    <property type="match status" value="1"/>
</dbReference>
<sequence>MRQSARIELPCCRHCCLNDDDICIGCWRTLSEILMWNHADDTQRAEILALCQQRSQQQSRPDNNKP</sequence>
<dbReference type="Pfam" id="PF06945">
    <property type="entry name" value="DUF1289"/>
    <property type="match status" value="1"/>
</dbReference>
<name>A0ABV7C623_9VIBR</name>
<dbReference type="InterPro" id="IPR010710">
    <property type="entry name" value="DUF1289"/>
</dbReference>
<gene>
    <name evidence="1" type="ORF">ACFODT_00170</name>
</gene>